<sequence>MADDQHLPSDASTPYKSVNEHEIKKNITEADELKQEGNESFRASRWNEALVSYRTALSRLPRRKPQPPSPDNSQDDTSDHGGARSASSGEVPTREEGPEPASIPSELEAECAKARAVLNANIGACLVKLSDYSGAVESCTQSLLDDPHYIKALQRRAASNEHLDTWSSLTQAQEDYKSLLELLPPTSPQVAQTKRSLQLLEPRQQAAQKKEMAEMTGKLKNLGNSILGNFGLSTDNFKFEPNGQGGYSMNFAR</sequence>
<dbReference type="InterPro" id="IPR019734">
    <property type="entry name" value="TPR_rpt"/>
</dbReference>
<evidence type="ECO:0000313" key="2">
    <source>
        <dbReference type="EMBL" id="KAG1801407.1"/>
    </source>
</evidence>
<dbReference type="OrthoDB" id="1872379at2759"/>
<gene>
    <name evidence="2" type="ORF">HD556DRAFT_1438438</name>
</gene>
<dbReference type="InterPro" id="IPR052769">
    <property type="entry name" value="TPR_domain_protein"/>
</dbReference>
<feature type="compositionally biased region" description="Basic and acidic residues" evidence="1">
    <location>
        <begin position="18"/>
        <end position="39"/>
    </location>
</feature>
<reference evidence="2" key="1">
    <citation type="journal article" date="2020" name="New Phytol.">
        <title>Comparative genomics reveals dynamic genome evolution in host specialist ectomycorrhizal fungi.</title>
        <authorList>
            <person name="Lofgren L.A."/>
            <person name="Nguyen N.H."/>
            <person name="Vilgalys R."/>
            <person name="Ruytinx J."/>
            <person name="Liao H.L."/>
            <person name="Branco S."/>
            <person name="Kuo A."/>
            <person name="LaButti K."/>
            <person name="Lipzen A."/>
            <person name="Andreopoulos W."/>
            <person name="Pangilinan J."/>
            <person name="Riley R."/>
            <person name="Hundley H."/>
            <person name="Na H."/>
            <person name="Barry K."/>
            <person name="Grigoriev I.V."/>
            <person name="Stajich J.E."/>
            <person name="Kennedy P.G."/>
        </authorList>
    </citation>
    <scope>NUCLEOTIDE SEQUENCE</scope>
    <source>
        <strain evidence="2">S12</strain>
    </source>
</reference>
<dbReference type="PANTHER" id="PTHR46014:SF1">
    <property type="entry name" value="TETRATRICOPEPTIDE REPEAT PROTEIN 1"/>
    <property type="match status" value="1"/>
</dbReference>
<dbReference type="Gene3D" id="1.25.40.10">
    <property type="entry name" value="Tetratricopeptide repeat domain"/>
    <property type="match status" value="1"/>
</dbReference>
<evidence type="ECO:0000313" key="3">
    <source>
        <dbReference type="Proteomes" id="UP000719766"/>
    </source>
</evidence>
<dbReference type="RefSeq" id="XP_041164873.1">
    <property type="nucleotide sequence ID" value="XM_041305845.1"/>
</dbReference>
<dbReference type="PANTHER" id="PTHR46014">
    <property type="entry name" value="TETRATRICOPEPTIDE REPEAT PROTEIN 1"/>
    <property type="match status" value="1"/>
</dbReference>
<dbReference type="SUPFAM" id="SSF48452">
    <property type="entry name" value="TPR-like"/>
    <property type="match status" value="1"/>
</dbReference>
<dbReference type="AlphaFoldDB" id="A0A9P7J3H4"/>
<dbReference type="InterPro" id="IPR011990">
    <property type="entry name" value="TPR-like_helical_dom_sf"/>
</dbReference>
<comment type="caution">
    <text evidence="2">The sequence shown here is derived from an EMBL/GenBank/DDBJ whole genome shotgun (WGS) entry which is preliminary data.</text>
</comment>
<protein>
    <submittedName>
        <fullName evidence="2">TPR-like protein</fullName>
    </submittedName>
</protein>
<feature type="region of interest" description="Disordered" evidence="1">
    <location>
        <begin position="1"/>
        <end position="103"/>
    </location>
</feature>
<keyword evidence="3" id="KW-1185">Reference proteome</keyword>
<dbReference type="Proteomes" id="UP000719766">
    <property type="component" value="Unassembled WGS sequence"/>
</dbReference>
<evidence type="ECO:0000256" key="1">
    <source>
        <dbReference type="SAM" id="MobiDB-lite"/>
    </source>
</evidence>
<dbReference type="EMBL" id="JABBWE010000007">
    <property type="protein sequence ID" value="KAG1801407.1"/>
    <property type="molecule type" value="Genomic_DNA"/>
</dbReference>
<dbReference type="GeneID" id="64599609"/>
<proteinExistence type="predicted"/>
<dbReference type="SMART" id="SM00028">
    <property type="entry name" value="TPR"/>
    <property type="match status" value="2"/>
</dbReference>
<organism evidence="2 3">
    <name type="scientific">Suillus plorans</name>
    <dbReference type="NCBI Taxonomy" id="116603"/>
    <lineage>
        <taxon>Eukaryota</taxon>
        <taxon>Fungi</taxon>
        <taxon>Dikarya</taxon>
        <taxon>Basidiomycota</taxon>
        <taxon>Agaricomycotina</taxon>
        <taxon>Agaricomycetes</taxon>
        <taxon>Agaricomycetidae</taxon>
        <taxon>Boletales</taxon>
        <taxon>Suillineae</taxon>
        <taxon>Suillaceae</taxon>
        <taxon>Suillus</taxon>
    </lineage>
</organism>
<name>A0A9P7J3H4_9AGAM</name>
<accession>A0A9P7J3H4</accession>